<comment type="subcellular location">
    <subcellularLocation>
        <location evidence="1">Cell membrane</location>
        <topology evidence="1">Multi-pass membrane protein</topology>
    </subcellularLocation>
</comment>
<dbReference type="Gene3D" id="1.20.1110.10">
    <property type="entry name" value="Calcium-transporting ATPase, transmembrane domain"/>
    <property type="match status" value="2"/>
</dbReference>
<feature type="region of interest" description="Disordered" evidence="9">
    <location>
        <begin position="1"/>
        <end position="29"/>
    </location>
</feature>
<dbReference type="PRINTS" id="PR00119">
    <property type="entry name" value="CATATPASE"/>
</dbReference>
<dbReference type="Pfam" id="PF13246">
    <property type="entry name" value="Cation_ATPase"/>
    <property type="match status" value="1"/>
</dbReference>
<dbReference type="InterPro" id="IPR023299">
    <property type="entry name" value="ATPase_P-typ_cyto_dom_N"/>
</dbReference>
<sequence>MTSLRWQTRDEETGDRIVSGNRPSEDTETVVKELRRSASRSRRSIDLNTALPIQYRSLSLDIEEAQRNERRGLAKAKDATVFKFETIDWHKLSPKDVQKRLTVDTTQGLSSQDAQERLRKHGKNKISPLPNPWLWKILGYFFKGFGSILFVGGILVFVSWKPLGHPPALANLALGIVLIAVFVIQAAFNGWQDWSSSRVMQSITEMLPESCNIIRDNKRIQVSAADIVPGDIILIKAGNRIPGDVRFLEVSHDTSVDRAVLTGESKPVKATIESTDDNYLETRCIGLQGTHSKLTGKPKKGLTTMEKDILRFVVLIFIIMMTWIVIVVAVWGGWLRREHPEWISVSALIVTCVSVAIAYIPEGLPIAVTSSLTITANLMRKNKILCKSLKTVETLGSVSVICSDKTGTLTKNKMFVSDCSLNIRAFSAESAEEDVKGKGENPGLKQIRAMTGLCNSADFDTDSQSTPLIDRHIFGDATDQAALRFSESLGSISELRAHWSLVFELAFDSKNKFMARAFTISEPHGVSTCLPAREAEKFKPGSILLTVKGAPDILIERCTNIVLPDGNVIPLTEAGCNAVKQLKDQWSSEGKRVILLARKILHDEESIAPADPETKMLDEIRSGLTLVGLISIIDPPRPEIPGVVSTLRGAGIRVFMVTGDYGMTALAISRQCGIVTANVVHESSSLQRFASSKNTSAASPRDAALLLTGADLMSLNDYQWEQVCAYPEIVFSRTTPDQKLRIVREFQKRRQVVGMTGDGVNDAPALRAADVGISLASGSDIAIEAADMVLLESFAAIVEAVRYGRVVFDNLKKVIAYLLPAGSFSEFWPVFTNVVFGLPQILSSFLMIIICCFTDCAGAIVLAYETPEADVLVRPPRDPRKAHLVNWQLMFHAYAFIGLIESVCSFTMSYWYLERKGIQFSDLWFKFGELPSGMDREFYNARLNEASSIYFMNLVVM</sequence>
<dbReference type="NCBIfam" id="TIGR01494">
    <property type="entry name" value="ATPase_P-type"/>
    <property type="match status" value="2"/>
</dbReference>
<dbReference type="OMA" id="FVNLVIC"/>
<keyword evidence="13" id="KW-1185">Reference proteome</keyword>
<dbReference type="Gene3D" id="3.40.50.1000">
    <property type="entry name" value="HAD superfamily/HAD-like"/>
    <property type="match status" value="1"/>
</dbReference>
<evidence type="ECO:0000256" key="4">
    <source>
        <dbReference type="ARBA" id="ARBA00022741"/>
    </source>
</evidence>
<dbReference type="GO" id="GO:0005391">
    <property type="term" value="F:P-type sodium:potassium-exchanging transporter activity"/>
    <property type="evidence" value="ECO:0007669"/>
    <property type="project" value="TreeGrafter"/>
</dbReference>
<evidence type="ECO:0000313" key="13">
    <source>
        <dbReference type="Proteomes" id="UP000028545"/>
    </source>
</evidence>
<dbReference type="SUPFAM" id="SSF81660">
    <property type="entry name" value="Metal cation-transporting ATPase, ATP-binding domain N"/>
    <property type="match status" value="1"/>
</dbReference>
<dbReference type="FunFam" id="3.40.50.1000:FF:000001">
    <property type="entry name" value="Phospholipid-transporting ATPase IC"/>
    <property type="match status" value="1"/>
</dbReference>
<dbReference type="SUPFAM" id="SSF81653">
    <property type="entry name" value="Calcium ATPase, transduction domain A"/>
    <property type="match status" value="1"/>
</dbReference>
<feature type="transmembrane region" description="Helical" evidence="10">
    <location>
        <begin position="309"/>
        <end position="330"/>
    </location>
</feature>
<keyword evidence="2" id="KW-1003">Cell membrane</keyword>
<dbReference type="VEuPathDB" id="FungiDB:SAPIO_CDS10330"/>
<organism evidence="12 13">
    <name type="scientific">Pseudallescheria apiosperma</name>
    <name type="common">Scedosporium apiospermum</name>
    <dbReference type="NCBI Taxonomy" id="563466"/>
    <lineage>
        <taxon>Eukaryota</taxon>
        <taxon>Fungi</taxon>
        <taxon>Dikarya</taxon>
        <taxon>Ascomycota</taxon>
        <taxon>Pezizomycotina</taxon>
        <taxon>Sordariomycetes</taxon>
        <taxon>Hypocreomycetidae</taxon>
        <taxon>Microascales</taxon>
        <taxon>Microascaceae</taxon>
        <taxon>Scedosporium</taxon>
    </lineage>
</organism>
<evidence type="ECO:0000256" key="6">
    <source>
        <dbReference type="ARBA" id="ARBA00022967"/>
    </source>
</evidence>
<feature type="transmembrane region" description="Helical" evidence="10">
    <location>
        <begin position="845"/>
        <end position="864"/>
    </location>
</feature>
<keyword evidence="5" id="KW-0067">ATP-binding</keyword>
<protein>
    <recommendedName>
        <fullName evidence="11">Cation-transporting P-type ATPase N-terminal domain-containing protein</fullName>
    </recommendedName>
</protein>
<dbReference type="OrthoDB" id="158672at2759"/>
<feature type="transmembrane region" description="Helical" evidence="10">
    <location>
        <begin position="891"/>
        <end position="913"/>
    </location>
</feature>
<dbReference type="Gene3D" id="2.70.150.10">
    <property type="entry name" value="Calcium-transporting ATPase, cytoplasmic transduction domain A"/>
    <property type="match status" value="1"/>
</dbReference>
<accession>A0A084FV65</accession>
<dbReference type="Pfam" id="PF00690">
    <property type="entry name" value="Cation_ATPase_N"/>
    <property type="match status" value="1"/>
</dbReference>
<feature type="domain" description="Cation-transporting P-type ATPase N-terminal" evidence="11">
    <location>
        <begin position="88"/>
        <end position="161"/>
    </location>
</feature>
<evidence type="ECO:0000256" key="9">
    <source>
        <dbReference type="SAM" id="MobiDB-lite"/>
    </source>
</evidence>
<dbReference type="PANTHER" id="PTHR43294">
    <property type="entry name" value="SODIUM/POTASSIUM-TRANSPORTING ATPASE SUBUNIT ALPHA"/>
    <property type="match status" value="1"/>
</dbReference>
<proteinExistence type="predicted"/>
<dbReference type="AlphaFoldDB" id="A0A084FV65"/>
<dbReference type="InterPro" id="IPR006068">
    <property type="entry name" value="ATPase_P-typ_cation-transptr_C"/>
</dbReference>
<feature type="transmembrane region" description="Helical" evidence="10">
    <location>
        <begin position="172"/>
        <end position="191"/>
    </location>
</feature>
<evidence type="ECO:0000259" key="11">
    <source>
        <dbReference type="SMART" id="SM00831"/>
    </source>
</evidence>
<evidence type="ECO:0000256" key="7">
    <source>
        <dbReference type="ARBA" id="ARBA00022989"/>
    </source>
</evidence>
<evidence type="ECO:0000256" key="10">
    <source>
        <dbReference type="SAM" id="Phobius"/>
    </source>
</evidence>
<dbReference type="SUPFAM" id="SSF56784">
    <property type="entry name" value="HAD-like"/>
    <property type="match status" value="1"/>
</dbReference>
<dbReference type="InterPro" id="IPR023214">
    <property type="entry name" value="HAD_sf"/>
</dbReference>
<evidence type="ECO:0000256" key="2">
    <source>
        <dbReference type="ARBA" id="ARBA00022475"/>
    </source>
</evidence>
<dbReference type="InterPro" id="IPR004014">
    <property type="entry name" value="ATPase_P-typ_cation-transptr_N"/>
</dbReference>
<dbReference type="InterPro" id="IPR008250">
    <property type="entry name" value="ATPase_P-typ_transduc_dom_A_sf"/>
</dbReference>
<comment type="caution">
    <text evidence="12">The sequence shown here is derived from an EMBL/GenBank/DDBJ whole genome shotgun (WGS) entry which is preliminary data.</text>
</comment>
<dbReference type="SMART" id="SM00831">
    <property type="entry name" value="Cation_ATPase_N"/>
    <property type="match status" value="1"/>
</dbReference>
<keyword evidence="3 10" id="KW-0812">Transmembrane</keyword>
<dbReference type="GO" id="GO:0030007">
    <property type="term" value="P:intracellular potassium ion homeostasis"/>
    <property type="evidence" value="ECO:0007669"/>
    <property type="project" value="TreeGrafter"/>
</dbReference>
<dbReference type="SFLD" id="SFLDS00003">
    <property type="entry name" value="Haloacid_Dehalogenase"/>
    <property type="match status" value="1"/>
</dbReference>
<evidence type="ECO:0000256" key="8">
    <source>
        <dbReference type="ARBA" id="ARBA00023136"/>
    </source>
</evidence>
<dbReference type="RefSeq" id="XP_016638776.1">
    <property type="nucleotide sequence ID" value="XM_016783936.1"/>
</dbReference>
<dbReference type="InterPro" id="IPR001757">
    <property type="entry name" value="P_typ_ATPase"/>
</dbReference>
<dbReference type="GO" id="GO:0005524">
    <property type="term" value="F:ATP binding"/>
    <property type="evidence" value="ECO:0007669"/>
    <property type="project" value="UniProtKB-KW"/>
</dbReference>
<keyword evidence="4" id="KW-0547">Nucleotide-binding</keyword>
<dbReference type="GO" id="GO:0006883">
    <property type="term" value="P:intracellular sodium ion homeostasis"/>
    <property type="evidence" value="ECO:0007669"/>
    <property type="project" value="TreeGrafter"/>
</dbReference>
<name>A0A084FV65_PSEDA</name>
<dbReference type="InterPro" id="IPR059000">
    <property type="entry name" value="ATPase_P-type_domA"/>
</dbReference>
<dbReference type="EMBL" id="JOWA01000165">
    <property type="protein sequence ID" value="KEZ38977.1"/>
    <property type="molecule type" value="Genomic_DNA"/>
</dbReference>
<keyword evidence="8 10" id="KW-0472">Membrane</keyword>
<dbReference type="InterPro" id="IPR044492">
    <property type="entry name" value="P_typ_ATPase_HD_dom"/>
</dbReference>
<dbReference type="InterPro" id="IPR050510">
    <property type="entry name" value="Cation_transp_ATPase_P-type"/>
</dbReference>
<dbReference type="Proteomes" id="UP000028545">
    <property type="component" value="Unassembled WGS sequence"/>
</dbReference>
<evidence type="ECO:0000256" key="5">
    <source>
        <dbReference type="ARBA" id="ARBA00022840"/>
    </source>
</evidence>
<evidence type="ECO:0000313" key="12">
    <source>
        <dbReference type="EMBL" id="KEZ38977.1"/>
    </source>
</evidence>
<dbReference type="Pfam" id="PF00122">
    <property type="entry name" value="E1-E2_ATPase"/>
    <property type="match status" value="1"/>
</dbReference>
<dbReference type="SFLD" id="SFLDF00027">
    <property type="entry name" value="p-type_atpase"/>
    <property type="match status" value="1"/>
</dbReference>
<dbReference type="Gene3D" id="3.40.1110.10">
    <property type="entry name" value="Calcium-transporting ATPase, cytoplasmic domain N"/>
    <property type="match status" value="1"/>
</dbReference>
<evidence type="ECO:0000256" key="1">
    <source>
        <dbReference type="ARBA" id="ARBA00004651"/>
    </source>
</evidence>
<dbReference type="KEGG" id="sapo:SAPIO_CDS10330"/>
<evidence type="ECO:0000256" key="3">
    <source>
        <dbReference type="ARBA" id="ARBA00022692"/>
    </source>
</evidence>
<dbReference type="InterPro" id="IPR023298">
    <property type="entry name" value="ATPase_P-typ_TM_dom_sf"/>
</dbReference>
<dbReference type="GO" id="GO:0036376">
    <property type="term" value="P:sodium ion export across plasma membrane"/>
    <property type="evidence" value="ECO:0007669"/>
    <property type="project" value="TreeGrafter"/>
</dbReference>
<dbReference type="Pfam" id="PF00689">
    <property type="entry name" value="Cation_ATPase_C"/>
    <property type="match status" value="1"/>
</dbReference>
<dbReference type="SUPFAM" id="SSF81665">
    <property type="entry name" value="Calcium ATPase, transmembrane domain M"/>
    <property type="match status" value="1"/>
</dbReference>
<reference evidence="12 13" key="1">
    <citation type="journal article" date="2014" name="Genome Announc.">
        <title>Draft genome sequence of the pathogenic fungus Scedosporium apiospermum.</title>
        <authorList>
            <person name="Vandeputte P."/>
            <person name="Ghamrawi S."/>
            <person name="Rechenmann M."/>
            <person name="Iltis A."/>
            <person name="Giraud S."/>
            <person name="Fleury M."/>
            <person name="Thornton C."/>
            <person name="Delhaes L."/>
            <person name="Meyer W."/>
            <person name="Papon N."/>
            <person name="Bouchara J.P."/>
        </authorList>
    </citation>
    <scope>NUCLEOTIDE SEQUENCE [LARGE SCALE GENOMIC DNA]</scope>
    <source>
        <strain evidence="12 13">IHEM 14462</strain>
    </source>
</reference>
<dbReference type="GeneID" id="27719516"/>
<dbReference type="GO" id="GO:0016887">
    <property type="term" value="F:ATP hydrolysis activity"/>
    <property type="evidence" value="ECO:0007669"/>
    <property type="project" value="InterPro"/>
</dbReference>
<dbReference type="SFLD" id="SFLDG00002">
    <property type="entry name" value="C1.7:_P-type_atpase_like"/>
    <property type="match status" value="1"/>
</dbReference>
<dbReference type="GO" id="GO:1990573">
    <property type="term" value="P:potassium ion import across plasma membrane"/>
    <property type="evidence" value="ECO:0007669"/>
    <property type="project" value="TreeGrafter"/>
</dbReference>
<dbReference type="HOGENOM" id="CLU_002360_4_1_1"/>
<dbReference type="InterPro" id="IPR036412">
    <property type="entry name" value="HAD-like_sf"/>
</dbReference>
<keyword evidence="6" id="KW-1278">Translocase</keyword>
<dbReference type="GO" id="GO:1902600">
    <property type="term" value="P:proton transmembrane transport"/>
    <property type="evidence" value="ECO:0007669"/>
    <property type="project" value="TreeGrafter"/>
</dbReference>
<dbReference type="PANTHER" id="PTHR43294:SF21">
    <property type="entry name" value="CATION TRANSPORTING ATPASE"/>
    <property type="match status" value="1"/>
</dbReference>
<gene>
    <name evidence="12" type="ORF">SAPIO_CDS10330</name>
</gene>
<dbReference type="PROSITE" id="PS00154">
    <property type="entry name" value="ATPASE_E1_E2"/>
    <property type="match status" value="1"/>
</dbReference>
<dbReference type="GO" id="GO:0005886">
    <property type="term" value="C:plasma membrane"/>
    <property type="evidence" value="ECO:0007669"/>
    <property type="project" value="UniProtKB-SubCell"/>
</dbReference>
<keyword evidence="7 10" id="KW-1133">Transmembrane helix</keyword>
<feature type="transmembrane region" description="Helical" evidence="10">
    <location>
        <begin position="133"/>
        <end position="160"/>
    </location>
</feature>
<dbReference type="InterPro" id="IPR018303">
    <property type="entry name" value="ATPase_P-typ_P_site"/>
</dbReference>
<dbReference type="PRINTS" id="PR00121">
    <property type="entry name" value="NAKATPASE"/>
</dbReference>